<dbReference type="Pfam" id="PF07727">
    <property type="entry name" value="RVT_2"/>
    <property type="match status" value="1"/>
</dbReference>
<evidence type="ECO:0000313" key="5">
    <source>
        <dbReference type="EMBL" id="RVW90179.1"/>
    </source>
</evidence>
<keyword evidence="1" id="KW-0064">Aspartyl protease</keyword>
<dbReference type="Pfam" id="PF22936">
    <property type="entry name" value="Pol_BBD"/>
    <property type="match status" value="1"/>
</dbReference>
<dbReference type="GO" id="GO:0004190">
    <property type="term" value="F:aspartic-type endopeptidase activity"/>
    <property type="evidence" value="ECO:0007669"/>
    <property type="project" value="UniProtKB-KW"/>
</dbReference>
<evidence type="ECO:0000313" key="6">
    <source>
        <dbReference type="Proteomes" id="UP000288805"/>
    </source>
</evidence>
<dbReference type="EMBL" id="QGNW01000157">
    <property type="protein sequence ID" value="RVW90179.1"/>
    <property type="molecule type" value="Genomic_DNA"/>
</dbReference>
<gene>
    <name evidence="5" type="primary">AtMg00810_38</name>
    <name evidence="5" type="ORF">CK203_041946</name>
</gene>
<evidence type="ECO:0000259" key="2">
    <source>
        <dbReference type="Pfam" id="PF07727"/>
    </source>
</evidence>
<dbReference type="PANTHER" id="PTHR11439:SF455">
    <property type="entry name" value="RLK (RECEPTOR-LIKE PROTEIN KINASE) 8, PUTATIVE-RELATED"/>
    <property type="match status" value="1"/>
</dbReference>
<dbReference type="InterPro" id="IPR013103">
    <property type="entry name" value="RVT_2"/>
</dbReference>
<reference evidence="5 6" key="1">
    <citation type="journal article" date="2018" name="PLoS Genet.">
        <title>Population sequencing reveals clonal diversity and ancestral inbreeding in the grapevine cultivar Chardonnay.</title>
        <authorList>
            <person name="Roach M.J."/>
            <person name="Johnson D.L."/>
            <person name="Bohlmann J."/>
            <person name="van Vuuren H.J."/>
            <person name="Jones S.J."/>
            <person name="Pretorius I.S."/>
            <person name="Schmidt S.A."/>
            <person name="Borneman A.R."/>
        </authorList>
    </citation>
    <scope>NUCLEOTIDE SEQUENCE [LARGE SCALE GENOMIC DNA]</scope>
    <source>
        <strain evidence="6">cv. Chardonnay</strain>
        <tissue evidence="5">Leaf</tissue>
    </source>
</reference>
<proteinExistence type="predicted"/>
<feature type="domain" description="Retrovirus-related Pol polyprotein from transposon TNT 1-94-like beta-barrel" evidence="4">
    <location>
        <begin position="441"/>
        <end position="518"/>
    </location>
</feature>
<evidence type="ECO:0000256" key="1">
    <source>
        <dbReference type="ARBA" id="ARBA00022750"/>
    </source>
</evidence>
<dbReference type="InterPro" id="IPR026960">
    <property type="entry name" value="RVT-Znf"/>
</dbReference>
<name>A0A438I0D8_VITVI</name>
<comment type="caution">
    <text evidence="5">The sequence shown here is derived from an EMBL/GenBank/DDBJ whole genome shotgun (WGS) entry which is preliminary data.</text>
</comment>
<organism evidence="5 6">
    <name type="scientific">Vitis vinifera</name>
    <name type="common">Grape</name>
    <dbReference type="NCBI Taxonomy" id="29760"/>
    <lineage>
        <taxon>Eukaryota</taxon>
        <taxon>Viridiplantae</taxon>
        <taxon>Streptophyta</taxon>
        <taxon>Embryophyta</taxon>
        <taxon>Tracheophyta</taxon>
        <taxon>Spermatophyta</taxon>
        <taxon>Magnoliopsida</taxon>
        <taxon>eudicotyledons</taxon>
        <taxon>Gunneridae</taxon>
        <taxon>Pentapetalae</taxon>
        <taxon>rosids</taxon>
        <taxon>Vitales</taxon>
        <taxon>Vitaceae</taxon>
        <taxon>Viteae</taxon>
        <taxon>Vitis</taxon>
    </lineage>
</organism>
<dbReference type="PANTHER" id="PTHR11439">
    <property type="entry name" value="GAG-POL-RELATED RETROTRANSPOSON"/>
    <property type="match status" value="1"/>
</dbReference>
<dbReference type="Pfam" id="PF13966">
    <property type="entry name" value="zf-RVT"/>
    <property type="match status" value="1"/>
</dbReference>
<evidence type="ECO:0000259" key="3">
    <source>
        <dbReference type="Pfam" id="PF13966"/>
    </source>
</evidence>
<dbReference type="InterPro" id="IPR043502">
    <property type="entry name" value="DNA/RNA_pol_sf"/>
</dbReference>
<keyword evidence="1" id="KW-0378">Hydrolase</keyword>
<protein>
    <submittedName>
        <fullName evidence="5">Putative mitochondrial protein</fullName>
    </submittedName>
</protein>
<dbReference type="AlphaFoldDB" id="A0A438I0D8"/>
<dbReference type="InterPro" id="IPR054722">
    <property type="entry name" value="PolX-like_BBD"/>
</dbReference>
<feature type="domain" description="Reverse transcriptase Ty1/copia-type" evidence="2">
    <location>
        <begin position="656"/>
        <end position="759"/>
    </location>
</feature>
<dbReference type="Proteomes" id="UP000288805">
    <property type="component" value="Unassembled WGS sequence"/>
</dbReference>
<evidence type="ECO:0000259" key="4">
    <source>
        <dbReference type="Pfam" id="PF22936"/>
    </source>
</evidence>
<feature type="domain" description="Reverse transcriptase zinc-binding" evidence="3">
    <location>
        <begin position="92"/>
        <end position="155"/>
    </location>
</feature>
<dbReference type="SUPFAM" id="SSF56672">
    <property type="entry name" value="DNA/RNA polymerases"/>
    <property type="match status" value="1"/>
</dbReference>
<accession>A0A438I0D8</accession>
<keyword evidence="1" id="KW-0645">Protease</keyword>
<dbReference type="CDD" id="cd09272">
    <property type="entry name" value="RNase_HI_RT_Ty1"/>
    <property type="match status" value="1"/>
</dbReference>
<sequence>MIQKIPTHMVISLFKVNFEDDSFLSPSLPYFPFLCLRKLGCRMFGTLMVMGVVGPLFFSRAFNCWEVELVEHFLQKIQVFKPEDSLLFPSGSNWRASVPPKVTFFAREASWGKVLTLDQLQRRRHSLANRCFLCLSEVETVDHLLPHCAKTRIMWNLLFSLFGVTWILSCSVKKTLLGWHGALYLSVQADFTYVHGHGCLADWHPTPSVSREMYPAFAVLMQSVLSKHLLLFNMECFNLQVLSRTLLAVKIVHCTSPNQCVQLEDEEDENLVMPERIIHSNQGLAEACKFVYNDAKFVNERARNDMVLLSRGIMRLDARARQDVAILGSEFLKLDASMARLVELCTQLQSLKKGGRPQGNPLVCNWLLKLVNSLNGPKPQCQICGKSGYTALVCYHRGNLHYQPPSPKNFNTTFTFDSPLPTSSLVPSSFDTTSPVRDPSWFMDFGATHHFTPDISMIQNPTPFIGNEQVMVGNGKKIPISHSANSLLSFSSSSPLKLNDILYAPTLSNNLLSVSRLYADNTAFVEFYLDFFLVKDQVSKKLPSDHQSSPHSIPLNSSSSSTNSNFLPNYDSSPLLPPPPLFPSSVVSPLCPSDTSISPQSPIIHRSPTSSNIHPMFTRILNILCGNRQCKLSLMPCRLMTLCPLYLLHLIANPLAGYSQTAGLDYFETFSPMATIRIVLTLAMSKNWLVKRLDVHSAFLHGELGEDVIMVQPPRCVHSNNPFYVYKFPKALYGLKQTPRAGYTKLSSSLTCWGFKQSQGQPLEDPTLYCSVVRALQYCTLTCPDICFTVNKVCQFMHCPTNVHWQTVKRILRYLHGIVSHGLSIAASSDLSLTCYTDADWASCLDDRRGTSGYCTLLGSSLISWSSFKQKVVSRSSSKFEYRGLANAATELTWVESLLHEL</sequence>